<feature type="compositionally biased region" description="Low complexity" evidence="3">
    <location>
        <begin position="230"/>
        <end position="242"/>
    </location>
</feature>
<proteinExistence type="predicted"/>
<protein>
    <recommendedName>
        <fullName evidence="4">C2H2-type domain-containing protein</fullName>
    </recommendedName>
</protein>
<keyword evidence="6" id="KW-1185">Reference proteome</keyword>
<keyword evidence="1" id="KW-0862">Zinc</keyword>
<evidence type="ECO:0000259" key="4">
    <source>
        <dbReference type="PROSITE" id="PS50157"/>
    </source>
</evidence>
<comment type="caution">
    <text evidence="5">The sequence shown here is derived from an EMBL/GenBank/DDBJ whole genome shotgun (WGS) entry which is preliminary data.</text>
</comment>
<feature type="compositionally biased region" description="Polar residues" evidence="3">
    <location>
        <begin position="439"/>
        <end position="450"/>
    </location>
</feature>
<feature type="compositionally biased region" description="Polar residues" evidence="3">
    <location>
        <begin position="554"/>
        <end position="563"/>
    </location>
</feature>
<evidence type="ECO:0000313" key="5">
    <source>
        <dbReference type="EMBL" id="KAG9068217.1"/>
    </source>
</evidence>
<feature type="region of interest" description="Disordered" evidence="3">
    <location>
        <begin position="547"/>
        <end position="574"/>
    </location>
</feature>
<feature type="region of interest" description="Disordered" evidence="3">
    <location>
        <begin position="1275"/>
        <end position="1301"/>
    </location>
</feature>
<name>A0A9P8BWT8_9FUNG</name>
<feature type="region of interest" description="Disordered" evidence="3">
    <location>
        <begin position="274"/>
        <end position="300"/>
    </location>
</feature>
<feature type="region of interest" description="Disordered" evidence="3">
    <location>
        <begin position="1105"/>
        <end position="1127"/>
    </location>
</feature>
<feature type="region of interest" description="Disordered" evidence="3">
    <location>
        <begin position="386"/>
        <end position="470"/>
    </location>
</feature>
<dbReference type="Gene3D" id="3.30.160.60">
    <property type="entry name" value="Classic Zinc Finger"/>
    <property type="match status" value="1"/>
</dbReference>
<feature type="region of interest" description="Disordered" evidence="3">
    <location>
        <begin position="1017"/>
        <end position="1072"/>
    </location>
</feature>
<evidence type="ECO:0000256" key="2">
    <source>
        <dbReference type="SAM" id="Coils"/>
    </source>
</evidence>
<feature type="region of interest" description="Disordered" evidence="3">
    <location>
        <begin position="188"/>
        <end position="247"/>
    </location>
</feature>
<dbReference type="InterPro" id="IPR036236">
    <property type="entry name" value="Znf_C2H2_sf"/>
</dbReference>
<feature type="region of interest" description="Disordered" evidence="3">
    <location>
        <begin position="1314"/>
        <end position="1414"/>
    </location>
</feature>
<feature type="compositionally biased region" description="Basic residues" evidence="3">
    <location>
        <begin position="1060"/>
        <end position="1071"/>
    </location>
</feature>
<dbReference type="PROSITE" id="PS00028">
    <property type="entry name" value="ZINC_FINGER_C2H2_1"/>
    <property type="match status" value="1"/>
</dbReference>
<sequence length="1435" mass="154960">MIMPNLSAMNFPNQTVYTASTSQTTAVPNATNTNTNTNYIPDFSPAVLSAFTFNPNLASIPPTLQDMPMPMAMSNHSNMTPFPYTTSNYPPTNNGQLLANEFIAQWQGNHINRPGHNNNLTTYDGSNAPSPLDLSLIANSGITWPNMPQLTQAYTGQFPTTANGNGYQAFDINCLPLSSLPVDHHQHQQQDMSCLNPSGFGTHSANGGQSNETLVAPYASSDLGPSSLFHQQQQQQQQHQQQKTPILASQRTSNLTSQQLMLPPHLQQQLYYPPTMTVDNNSNSNNNNSIHLFDSTSSSSPAIAQHNLHHQRHPHQQQQPHKPPEMHHYYEAVHTRLQEQEWQRQQHEQEQLHLKLQQLESQMVHSQGNIATSTFTSTVPVLSSQDASSSSAYAPPPLPPPNQVSAYDPHSWQLNPNGALTVPVSSGSPSSPVADLSSHPSSAGVSTPQANMVLGSNHPQKTSAGGGDISDGSIPLVEQQLLTTAMDVRDFQFHFQELKQTLNQQLFQEQLDDLLMEQAQALARSHPQAPSQTLVPAQTQAQAQVQAQVASSQECPKNGNSPIGESDVGTRPTLYPGAIHQEQLRNYRGYRHYSYDKNGAPQPVLNNQGGNGFSASSSSSLGSSSSTQQQQTAVGHQQQPAIRQQQQSAVGQKQLAVGFPFPQVDSSHSSLSIGPGTLQSLTQAQMHIPVLQVNASHGSPSDGSGIGNSSAIQIQAPPLQVDTSQGSLETGTATGTITPQSSLAAQAYIQLPLTTASSASASASATSSIVGTPTEFNNLQSSSNLPTGNNSSSEQQQLLNNDNSDNTALNIVGTNNHRPTHFPPPFLQNQNIYYGFSFEPVECFARQASWPSIVSGDPLNATGTANRAADQEVKEFLDSVAGDIKYETAQLELYGGMSIPDALLSSKVYPRLDLTTGISGTGPGGDGSGVIDSKVQQRDDVVVVVKREKKPMLDVDFEASATTTTAANGDEENGGDRESTVIPITVRRAAAVAARAAAIAARESTINDYINLNADAQGGNKNGHGHNRRSRDHVVAGQGGNAAVDQGNNSNRSNRSEHPHGHHYHHDHHHGSAADVNDAVDEESIPLPPPSPTLPLPARPVPIIPAPRQNTRSRIPKTGGALQNTSSFTPEPTVFKCEIPHCEKEFSTYGLLKSHKVSHDPEKPHWCDICSEDGITPRLADPTPLFPGMPIPIPEVKKYKRHHDLLRHKREQHPPLAVKIQRFQEKLEAKEARRVKAEEVKKVKAALRRAEKAVAAAQAVNPTAASRRRTSFVATATTAASRRRTLSGTITTGAPRGRRASSTIAAFATAETAPAVTAHAVPEPPKTPRKRKLTETKRSATDDGDDEDEAVNDNDTDSDYQENTKKRRRSKTSSTSRTTPATPRRRRSSARQTQPQPQLPHQENDLANSASSSSTVVNLVDAIQIQGPGKNQRHQ</sequence>
<feature type="compositionally biased region" description="Low complexity" evidence="3">
    <location>
        <begin position="274"/>
        <end position="289"/>
    </location>
</feature>
<accession>A0A9P8BWT8</accession>
<feature type="compositionally biased region" description="Low complexity" evidence="3">
    <location>
        <begin position="789"/>
        <end position="806"/>
    </location>
</feature>
<feature type="compositionally biased region" description="Polar residues" evidence="3">
    <location>
        <begin position="807"/>
        <end position="816"/>
    </location>
</feature>
<evidence type="ECO:0000256" key="3">
    <source>
        <dbReference type="SAM" id="MobiDB-lite"/>
    </source>
</evidence>
<dbReference type="Proteomes" id="UP000707451">
    <property type="component" value="Unassembled WGS sequence"/>
</dbReference>
<feature type="compositionally biased region" description="Low complexity" evidence="3">
    <location>
        <begin position="1372"/>
        <end position="1382"/>
    </location>
</feature>
<gene>
    <name evidence="5" type="ORF">KI688_011812</name>
</gene>
<dbReference type="OrthoDB" id="8117402at2759"/>
<feature type="region of interest" description="Disordered" evidence="3">
    <location>
        <begin position="961"/>
        <end position="980"/>
    </location>
</feature>
<keyword evidence="1" id="KW-0479">Metal-binding</keyword>
<keyword evidence="1" id="KW-0863">Zinc-finger</keyword>
<feature type="compositionally biased region" description="Low complexity" evidence="3">
    <location>
        <begin position="422"/>
        <end position="438"/>
    </location>
</feature>
<organism evidence="5 6">
    <name type="scientific">Linnemannia hyalina</name>
    <dbReference type="NCBI Taxonomy" id="64524"/>
    <lineage>
        <taxon>Eukaryota</taxon>
        <taxon>Fungi</taxon>
        <taxon>Fungi incertae sedis</taxon>
        <taxon>Mucoromycota</taxon>
        <taxon>Mortierellomycotina</taxon>
        <taxon>Mortierellomycetes</taxon>
        <taxon>Mortierellales</taxon>
        <taxon>Mortierellaceae</taxon>
        <taxon>Linnemannia</taxon>
    </lineage>
</organism>
<feature type="domain" description="C2H2-type" evidence="4">
    <location>
        <begin position="1135"/>
        <end position="1164"/>
    </location>
</feature>
<feature type="compositionally biased region" description="Polar residues" evidence="3">
    <location>
        <begin position="189"/>
        <end position="213"/>
    </location>
</feature>
<feature type="compositionally biased region" description="Polar residues" evidence="3">
    <location>
        <begin position="774"/>
        <end position="788"/>
    </location>
</feature>
<dbReference type="SUPFAM" id="SSF57667">
    <property type="entry name" value="beta-beta-alpha zinc fingers"/>
    <property type="match status" value="1"/>
</dbReference>
<dbReference type="PROSITE" id="PS50157">
    <property type="entry name" value="ZINC_FINGER_C2H2_2"/>
    <property type="match status" value="1"/>
</dbReference>
<keyword evidence="2" id="KW-0175">Coiled coil</keyword>
<feature type="compositionally biased region" description="Acidic residues" evidence="3">
    <location>
        <begin position="1342"/>
        <end position="1360"/>
    </location>
</feature>
<evidence type="ECO:0000313" key="6">
    <source>
        <dbReference type="Proteomes" id="UP000707451"/>
    </source>
</evidence>
<dbReference type="EMBL" id="JAHRHY010000007">
    <property type="protein sequence ID" value="KAG9068217.1"/>
    <property type="molecule type" value="Genomic_DNA"/>
</dbReference>
<feature type="region of interest" description="Disordered" evidence="3">
    <location>
        <begin position="1081"/>
        <end position="1100"/>
    </location>
</feature>
<feature type="compositionally biased region" description="Pro residues" evidence="3">
    <location>
        <begin position="1086"/>
        <end position="1100"/>
    </location>
</feature>
<feature type="region of interest" description="Disordered" evidence="3">
    <location>
        <begin position="593"/>
        <end position="649"/>
    </location>
</feature>
<dbReference type="GO" id="GO:0008270">
    <property type="term" value="F:zinc ion binding"/>
    <property type="evidence" value="ECO:0007669"/>
    <property type="project" value="UniProtKB-KW"/>
</dbReference>
<dbReference type="InterPro" id="IPR013087">
    <property type="entry name" value="Znf_C2H2_type"/>
</dbReference>
<feature type="coiled-coil region" evidence="2">
    <location>
        <begin position="1220"/>
        <end position="1260"/>
    </location>
</feature>
<evidence type="ECO:0000256" key="1">
    <source>
        <dbReference type="PROSITE-ProRule" id="PRU00042"/>
    </source>
</evidence>
<reference evidence="5" key="1">
    <citation type="submission" date="2021-06" db="EMBL/GenBank/DDBJ databases">
        <title>Genome Sequence of Mortierella hyaline Strain SCG-10, a Cold-Adapted, Nitrate-Reducing Fungus Isolated from Soil in Minnesota, USA.</title>
        <authorList>
            <person name="Aldossari N."/>
        </authorList>
    </citation>
    <scope>NUCLEOTIDE SEQUENCE</scope>
    <source>
        <strain evidence="5">SCG-10</strain>
    </source>
</reference>
<feature type="region of interest" description="Disordered" evidence="3">
    <location>
        <begin position="774"/>
        <end position="816"/>
    </location>
</feature>
<feature type="compositionally biased region" description="Low complexity" evidence="3">
    <location>
        <begin position="613"/>
        <end position="647"/>
    </location>
</feature>